<dbReference type="SUPFAM" id="SSF103473">
    <property type="entry name" value="MFS general substrate transporter"/>
    <property type="match status" value="1"/>
</dbReference>
<name>A0AAU7MD19_9ACTN</name>
<feature type="transmembrane region" description="Helical" evidence="7">
    <location>
        <begin position="315"/>
        <end position="337"/>
    </location>
</feature>
<dbReference type="EMBL" id="CP157762">
    <property type="protein sequence ID" value="XBP95233.1"/>
    <property type="molecule type" value="Genomic_DNA"/>
</dbReference>
<evidence type="ECO:0000256" key="6">
    <source>
        <dbReference type="SAM" id="MobiDB-lite"/>
    </source>
</evidence>
<dbReference type="Gene3D" id="1.20.1250.20">
    <property type="entry name" value="MFS general substrate transporter like domains"/>
    <property type="match status" value="1"/>
</dbReference>
<feature type="transmembrane region" description="Helical" evidence="7">
    <location>
        <begin position="376"/>
        <end position="394"/>
    </location>
</feature>
<keyword evidence="5 7" id="KW-0472">Membrane</keyword>
<keyword evidence="4 7" id="KW-1133">Transmembrane helix</keyword>
<keyword evidence="2" id="KW-1003">Cell membrane</keyword>
<dbReference type="CDD" id="cd06173">
    <property type="entry name" value="MFS_MefA_like"/>
    <property type="match status" value="1"/>
</dbReference>
<dbReference type="GO" id="GO:0022857">
    <property type="term" value="F:transmembrane transporter activity"/>
    <property type="evidence" value="ECO:0007669"/>
    <property type="project" value="InterPro"/>
</dbReference>
<evidence type="ECO:0000256" key="4">
    <source>
        <dbReference type="ARBA" id="ARBA00022989"/>
    </source>
</evidence>
<feature type="region of interest" description="Disordered" evidence="6">
    <location>
        <begin position="404"/>
        <end position="440"/>
    </location>
</feature>
<comment type="subcellular location">
    <subcellularLocation>
        <location evidence="1">Cell membrane</location>
        <topology evidence="1">Multi-pass membrane protein</topology>
    </subcellularLocation>
</comment>
<proteinExistence type="predicted"/>
<dbReference type="GO" id="GO:0005886">
    <property type="term" value="C:plasma membrane"/>
    <property type="evidence" value="ECO:0007669"/>
    <property type="project" value="UniProtKB-SubCell"/>
</dbReference>
<dbReference type="AlphaFoldDB" id="A0AAU7MD19"/>
<feature type="transmembrane region" description="Helical" evidence="7">
    <location>
        <begin position="256"/>
        <end position="277"/>
    </location>
</feature>
<evidence type="ECO:0000256" key="7">
    <source>
        <dbReference type="SAM" id="Phobius"/>
    </source>
</evidence>
<feature type="domain" description="Major facilitator superfamily (MFS) profile" evidence="8">
    <location>
        <begin position="1"/>
        <end position="400"/>
    </location>
</feature>
<dbReference type="InterPro" id="IPR036259">
    <property type="entry name" value="MFS_trans_sf"/>
</dbReference>
<sequence length="440" mass="45813">MGMGLGRSFNRLWLSQGLSNTADGLVSAAMPLLAVAITRDPLLIGGMTVANFLPWLLFTLPSGELADRVDRRLIMVAGNVFRAVAFGLLVLALLAHLHSIAILYLAVFLSGAAETMVDNAALTVPPRLVERKDLERANGRLFAAQSAINTFVGPPVGAALFAVSAWLVFTTGAGLFAIAALALITLPRLLPTPSTVDNSRPTPGSIARSIRAGWSYFWNHKLLRRVAFISASINGFGAATGGLIVLVATGPLGVTPAWWGVFIAVPAVGSIVGSLIASKLVRAIGGGPVTWLAALVPAATYTAFGFSTSVVLVEIFLFCSSVATAMNQIVVSTLRQASVPDELMGRVTAAYRLIVLGVVPLGALLGGALAHWRGTSATFIAASIGLTLAALVFASRVTTRGLREAEQAGHATTTASSPEPDRKDSDPDELADAKVVTPQT</sequence>
<evidence type="ECO:0000313" key="10">
    <source>
        <dbReference type="EMBL" id="XCH75936.1"/>
    </source>
</evidence>
<reference evidence="10" key="2">
    <citation type="submission" date="2024-06" db="EMBL/GenBank/DDBJ databases">
        <title>Micromonospora mangrovi CCTCC AA 2012012 genome sequences.</title>
        <authorList>
            <person name="Gao J."/>
        </authorList>
    </citation>
    <scope>NUCLEOTIDE SEQUENCE</scope>
    <source>
        <strain evidence="10">CCTCC AA 2012012</strain>
    </source>
</reference>
<feature type="transmembrane region" description="Helical" evidence="7">
    <location>
        <begin position="159"/>
        <end position="184"/>
    </location>
</feature>
<feature type="transmembrane region" description="Helical" evidence="7">
    <location>
        <begin position="289"/>
        <end position="309"/>
    </location>
</feature>
<dbReference type="PANTHER" id="PTHR23513">
    <property type="entry name" value="INTEGRAL MEMBRANE EFFLUX PROTEIN-RELATED"/>
    <property type="match status" value="1"/>
</dbReference>
<feature type="transmembrane region" description="Helical" evidence="7">
    <location>
        <begin position="349"/>
        <end position="370"/>
    </location>
</feature>
<dbReference type="RefSeq" id="WP_350935852.1">
    <property type="nucleotide sequence ID" value="NZ_CP157762.1"/>
</dbReference>
<evidence type="ECO:0000259" key="8">
    <source>
        <dbReference type="PROSITE" id="PS50850"/>
    </source>
</evidence>
<feature type="transmembrane region" description="Helical" evidence="7">
    <location>
        <begin position="42"/>
        <end position="60"/>
    </location>
</feature>
<evidence type="ECO:0000256" key="1">
    <source>
        <dbReference type="ARBA" id="ARBA00004651"/>
    </source>
</evidence>
<dbReference type="Pfam" id="PF07690">
    <property type="entry name" value="MFS_1"/>
    <property type="match status" value="1"/>
</dbReference>
<keyword evidence="3 7" id="KW-0812">Transmembrane</keyword>
<reference evidence="9" key="1">
    <citation type="submission" date="2024-01" db="EMBL/GenBank/DDBJ databases">
        <title>The genome sequence of Micromonospora mangrovi CCTCC AA 2012012.</title>
        <authorList>
            <person name="Gao J."/>
        </authorList>
    </citation>
    <scope>NUCLEOTIDE SEQUENCE</scope>
    <source>
        <strain evidence="9">CCTCC AA 2012012</strain>
    </source>
</reference>
<dbReference type="PANTHER" id="PTHR23513:SF6">
    <property type="entry name" value="MAJOR FACILITATOR SUPERFAMILY ASSOCIATED DOMAIN-CONTAINING PROTEIN"/>
    <property type="match status" value="1"/>
</dbReference>
<organism evidence="9">
    <name type="scientific">Micromonospora sp. CCTCC AA 2012012</name>
    <dbReference type="NCBI Taxonomy" id="3111921"/>
    <lineage>
        <taxon>Bacteria</taxon>
        <taxon>Bacillati</taxon>
        <taxon>Actinomycetota</taxon>
        <taxon>Actinomycetes</taxon>
        <taxon>Micromonosporales</taxon>
        <taxon>Micromonosporaceae</taxon>
        <taxon>Micromonospora</taxon>
    </lineage>
</organism>
<gene>
    <name evidence="10" type="ORF">ABUL08_07570</name>
    <name evidence="9" type="ORF">VK199_07525</name>
</gene>
<evidence type="ECO:0000256" key="5">
    <source>
        <dbReference type="ARBA" id="ARBA00023136"/>
    </source>
</evidence>
<feature type="transmembrane region" description="Helical" evidence="7">
    <location>
        <begin position="12"/>
        <end position="36"/>
    </location>
</feature>
<protein>
    <submittedName>
        <fullName evidence="9">MFS transporter</fullName>
    </submittedName>
</protein>
<dbReference type="EMBL" id="CP159342">
    <property type="protein sequence ID" value="XCH75936.1"/>
    <property type="molecule type" value="Genomic_DNA"/>
</dbReference>
<evidence type="ECO:0000256" key="3">
    <source>
        <dbReference type="ARBA" id="ARBA00022692"/>
    </source>
</evidence>
<accession>A0AAU7MD19</accession>
<dbReference type="PROSITE" id="PS50850">
    <property type="entry name" value="MFS"/>
    <property type="match status" value="1"/>
</dbReference>
<evidence type="ECO:0000313" key="9">
    <source>
        <dbReference type="EMBL" id="XBP95233.1"/>
    </source>
</evidence>
<dbReference type="InterPro" id="IPR020846">
    <property type="entry name" value="MFS_dom"/>
</dbReference>
<feature type="transmembrane region" description="Helical" evidence="7">
    <location>
        <begin position="80"/>
        <end position="107"/>
    </location>
</feature>
<dbReference type="InterPro" id="IPR011701">
    <property type="entry name" value="MFS"/>
</dbReference>
<feature type="transmembrane region" description="Helical" evidence="7">
    <location>
        <begin position="226"/>
        <end position="250"/>
    </location>
</feature>
<evidence type="ECO:0000256" key="2">
    <source>
        <dbReference type="ARBA" id="ARBA00022475"/>
    </source>
</evidence>